<dbReference type="PANTHER" id="PTHR43861:SF1">
    <property type="entry name" value="TRANS-ACONITATE 2-METHYLTRANSFERASE"/>
    <property type="match status" value="1"/>
</dbReference>
<protein>
    <recommendedName>
        <fullName evidence="3">Methyltransferase type 12 domain-containing protein</fullName>
    </recommendedName>
</protein>
<evidence type="ECO:0000256" key="1">
    <source>
        <dbReference type="SAM" id="MobiDB-lite"/>
    </source>
</evidence>
<dbReference type="SUPFAM" id="SSF53335">
    <property type="entry name" value="S-adenosyl-L-methionine-dependent methyltransferases"/>
    <property type="match status" value="1"/>
</dbReference>
<feature type="region of interest" description="Disordered" evidence="1">
    <location>
        <begin position="25"/>
        <end position="46"/>
    </location>
</feature>
<evidence type="ECO:0000313" key="4">
    <source>
        <dbReference type="EMBL" id="CAD9250030.1"/>
    </source>
</evidence>
<gene>
    <name evidence="4" type="ORF">PPAR1163_LOCUS8391</name>
</gene>
<dbReference type="AlphaFoldDB" id="A0A7S1TXR5"/>
<feature type="domain" description="Methyltransferase type 12" evidence="3">
    <location>
        <begin position="143"/>
        <end position="237"/>
    </location>
</feature>
<dbReference type="InterPro" id="IPR029063">
    <property type="entry name" value="SAM-dependent_MTases_sf"/>
</dbReference>
<sequence>MGLVRVAVAALAGAALVRDTEGFAGFGSRPKPAKGKPKKGKGGLAPDAAKILDKANGNLDAAQGMLFQQQAMKLKDKDPALFRAMETHAAGTPMPDAMHEKLVELTWDTVAAYLPVTASRAPADDVKEKLRAIAVACGEGAVLDVGCGDGAIIPFLKERGLEADDYVGVDVSGRMIDVARATHKKFKFVQGNFMTDDSSGDEPKYDCVLFNGSLQFATDVAAMLRRAKGCLREGGRIVIAHANGAAFVRDEQRGNPNVVQSLMPGEEELAALGEEVGLSVADIDNNLDLDSDEFYLEVLEQVALGEIRRVQ</sequence>
<dbReference type="CDD" id="cd02440">
    <property type="entry name" value="AdoMet_MTases"/>
    <property type="match status" value="1"/>
</dbReference>
<keyword evidence="2" id="KW-0732">Signal</keyword>
<dbReference type="InterPro" id="IPR013217">
    <property type="entry name" value="Methyltransf_12"/>
</dbReference>
<dbReference type="PANTHER" id="PTHR43861">
    <property type="entry name" value="TRANS-ACONITATE 2-METHYLTRANSFERASE-RELATED"/>
    <property type="match status" value="1"/>
</dbReference>
<evidence type="ECO:0000256" key="2">
    <source>
        <dbReference type="SAM" id="SignalP"/>
    </source>
</evidence>
<evidence type="ECO:0000259" key="3">
    <source>
        <dbReference type="Pfam" id="PF08242"/>
    </source>
</evidence>
<accession>A0A7S1TXR5</accession>
<dbReference type="Gene3D" id="3.40.50.150">
    <property type="entry name" value="Vaccinia Virus protein VP39"/>
    <property type="match status" value="1"/>
</dbReference>
<organism evidence="4">
    <name type="scientific">Phaeomonas parva</name>
    <dbReference type="NCBI Taxonomy" id="124430"/>
    <lineage>
        <taxon>Eukaryota</taxon>
        <taxon>Sar</taxon>
        <taxon>Stramenopiles</taxon>
        <taxon>Ochrophyta</taxon>
        <taxon>Pinguiophyceae</taxon>
        <taxon>Pinguiochrysidales</taxon>
        <taxon>Pinguiochrysidaceae</taxon>
        <taxon>Phaeomonas</taxon>
    </lineage>
</organism>
<reference evidence="4" key="1">
    <citation type="submission" date="2021-01" db="EMBL/GenBank/DDBJ databases">
        <authorList>
            <person name="Corre E."/>
            <person name="Pelletier E."/>
            <person name="Niang G."/>
            <person name="Scheremetjew M."/>
            <person name="Finn R."/>
            <person name="Kale V."/>
            <person name="Holt S."/>
            <person name="Cochrane G."/>
            <person name="Meng A."/>
            <person name="Brown T."/>
            <person name="Cohen L."/>
        </authorList>
    </citation>
    <scope>NUCLEOTIDE SEQUENCE</scope>
    <source>
        <strain evidence="4">CCMP2877</strain>
    </source>
</reference>
<proteinExistence type="predicted"/>
<dbReference type="EMBL" id="HBGJ01013254">
    <property type="protein sequence ID" value="CAD9250030.1"/>
    <property type="molecule type" value="Transcribed_RNA"/>
</dbReference>
<feature type="compositionally biased region" description="Basic residues" evidence="1">
    <location>
        <begin position="31"/>
        <end position="41"/>
    </location>
</feature>
<feature type="chain" id="PRO_5030868396" description="Methyltransferase type 12 domain-containing protein" evidence="2">
    <location>
        <begin position="23"/>
        <end position="311"/>
    </location>
</feature>
<feature type="signal peptide" evidence="2">
    <location>
        <begin position="1"/>
        <end position="22"/>
    </location>
</feature>
<name>A0A7S1TXR5_9STRA</name>
<dbReference type="Pfam" id="PF08242">
    <property type="entry name" value="Methyltransf_12"/>
    <property type="match status" value="1"/>
</dbReference>